<organism evidence="5 6">
    <name type="scientific">Streptomyces zhihengii</name>
    <dbReference type="NCBI Taxonomy" id="1818004"/>
    <lineage>
        <taxon>Bacteria</taxon>
        <taxon>Bacillati</taxon>
        <taxon>Actinomycetota</taxon>
        <taxon>Actinomycetes</taxon>
        <taxon>Kitasatosporales</taxon>
        <taxon>Streptomycetaceae</taxon>
        <taxon>Streptomyces</taxon>
    </lineage>
</organism>
<gene>
    <name evidence="5" type="ORF">JE024_17315</name>
</gene>
<keyword evidence="6" id="KW-1185">Reference proteome</keyword>
<feature type="region of interest" description="Disordered" evidence="1">
    <location>
        <begin position="84"/>
        <end position="104"/>
    </location>
</feature>
<feature type="region of interest" description="Disordered" evidence="1">
    <location>
        <begin position="382"/>
        <end position="401"/>
    </location>
</feature>
<comment type="caution">
    <text evidence="5">The sequence shown here is derived from an EMBL/GenBank/DDBJ whole genome shotgun (WGS) entry which is preliminary data.</text>
</comment>
<evidence type="ECO:0000256" key="2">
    <source>
        <dbReference type="SAM" id="Phobius"/>
    </source>
</evidence>
<keyword evidence="2" id="KW-1133">Transmembrane helix</keyword>
<evidence type="ECO:0000256" key="1">
    <source>
        <dbReference type="SAM" id="MobiDB-lite"/>
    </source>
</evidence>
<dbReference type="InterPro" id="IPR036465">
    <property type="entry name" value="vWFA_dom_sf"/>
</dbReference>
<dbReference type="SUPFAM" id="SSF53300">
    <property type="entry name" value="vWA-like"/>
    <property type="match status" value="1"/>
</dbReference>
<dbReference type="Gene3D" id="3.40.50.410">
    <property type="entry name" value="von Willebrand factor, type A domain"/>
    <property type="match status" value="1"/>
</dbReference>
<evidence type="ECO:0000256" key="3">
    <source>
        <dbReference type="SAM" id="SignalP"/>
    </source>
</evidence>
<dbReference type="InterPro" id="IPR002035">
    <property type="entry name" value="VWF_A"/>
</dbReference>
<reference evidence="5 6" key="1">
    <citation type="journal article" date="2016" name="Arch. Microbiol.">
        <title>Streptomyces zhihengii sp. nov., isolated from rhizospheric soil of Psammosilene tunicoides.</title>
        <authorList>
            <person name="Huang M.J."/>
            <person name="Fei J.J."/>
            <person name="Salam N."/>
            <person name="Kim C.J."/>
            <person name="Hozzein W.N."/>
            <person name="Xiao M."/>
            <person name="Huang H.Q."/>
            <person name="Li W.J."/>
        </authorList>
    </citation>
    <scope>NUCLEOTIDE SEQUENCE [LARGE SCALE GENOMIC DNA]</scope>
    <source>
        <strain evidence="5 6">YIM T102</strain>
    </source>
</reference>
<protein>
    <submittedName>
        <fullName evidence="5">VWA domain-containing protein</fullName>
    </submittedName>
</protein>
<evidence type="ECO:0000313" key="6">
    <source>
        <dbReference type="Proteomes" id="UP000664109"/>
    </source>
</evidence>
<feature type="compositionally biased region" description="Low complexity" evidence="1">
    <location>
        <begin position="645"/>
        <end position="655"/>
    </location>
</feature>
<keyword evidence="2" id="KW-0472">Membrane</keyword>
<dbReference type="Proteomes" id="UP000664109">
    <property type="component" value="Unassembled WGS sequence"/>
</dbReference>
<evidence type="ECO:0000259" key="4">
    <source>
        <dbReference type="PROSITE" id="PS50234"/>
    </source>
</evidence>
<feature type="compositionally biased region" description="Low complexity" evidence="1">
    <location>
        <begin position="590"/>
        <end position="606"/>
    </location>
</feature>
<feature type="region of interest" description="Disordered" evidence="1">
    <location>
        <begin position="633"/>
        <end position="655"/>
    </location>
</feature>
<keyword evidence="3" id="KW-0732">Signal</keyword>
<proteinExistence type="predicted"/>
<dbReference type="Pfam" id="PF00092">
    <property type="entry name" value="VWA"/>
    <property type="match status" value="1"/>
</dbReference>
<dbReference type="SMART" id="SM00327">
    <property type="entry name" value="VWA"/>
    <property type="match status" value="1"/>
</dbReference>
<dbReference type="PROSITE" id="PS50234">
    <property type="entry name" value="VWFA"/>
    <property type="match status" value="1"/>
</dbReference>
<keyword evidence="2" id="KW-0812">Transmembrane</keyword>
<feature type="domain" description="VWFA" evidence="4">
    <location>
        <begin position="48"/>
        <end position="233"/>
    </location>
</feature>
<feature type="signal peptide" evidence="3">
    <location>
        <begin position="1"/>
        <end position="22"/>
    </location>
</feature>
<feature type="transmembrane region" description="Helical" evidence="2">
    <location>
        <begin position="605"/>
        <end position="628"/>
    </location>
</feature>
<evidence type="ECO:0000313" key="5">
    <source>
        <dbReference type="EMBL" id="MBM9620469.1"/>
    </source>
</evidence>
<feature type="region of interest" description="Disordered" evidence="1">
    <location>
        <begin position="569"/>
        <end position="606"/>
    </location>
</feature>
<name>A0ABS2USH8_9ACTN</name>
<dbReference type="EMBL" id="JAFEJA010000001">
    <property type="protein sequence ID" value="MBM9620469.1"/>
    <property type="molecule type" value="Genomic_DNA"/>
</dbReference>
<sequence length="655" mass="65701">MRAGRRCRAAVAAIGAALLVLAAAPPPAAGAEPAGRGARAPRTAEGSGLVLVLDSSASMAEDDGTGRSRMESARQAVGTVVDALPDGHPTGLRVHGAGRSPGCTDTRAVLPVRPLDRAGLKDAVRGVRPQGGSPVGLALTEAARDLPAPSGGRLATRTVLLVSDGEDTCGAPRPCEVAARLAGADAGLRVDTVGFQVEGAAREELECVAGAGNGRYYDAPDADALARQLQRSAGLSADGYRLRGARVTGTPGPGDAPPLAPGQYLDTIGPGERRHYTVALDARSTVTFSATAVPQPGTAVGADDGLRTRIVRGADGVCGSGSARFGQDEGAAPLTSAVTRVPTARAAGSCDAAGRYRLVVEREGTADADAARWPLELTHAVEEPPAGGATPARPQPGYGAGADAVLPAGDPTPVAGGTGFNDAEEIADGAWRDTLLPSQTLWYKVPVGWGQQLRYDVEFADEASTGGGSPVRSYGATQVYTPARVPVGSGAAGFRRTTAYDGRPAVLEMGTVPVAWANRREHRPEVVPVHSTGGFYIAVTLGARAAEIARDTGIGVVLRVSVLGDALAGPQRDAPALGGRDAGAGDNRGDSAAARDSAPGAGAGWSGAATAAAAGGGVLAAAALAVLLRRRAAVTGSGGHPPGARTDSSSTRRSA</sequence>
<accession>A0ABS2USH8</accession>
<dbReference type="RefSeq" id="WP_205374460.1">
    <property type="nucleotide sequence ID" value="NZ_JAFEJA010000001.1"/>
</dbReference>
<feature type="chain" id="PRO_5047407856" evidence="3">
    <location>
        <begin position="23"/>
        <end position="655"/>
    </location>
</feature>